<dbReference type="Proteomes" id="UP000485058">
    <property type="component" value="Unassembled WGS sequence"/>
</dbReference>
<keyword evidence="3" id="KW-1185">Reference proteome</keyword>
<feature type="non-terminal residue" evidence="2">
    <location>
        <position position="94"/>
    </location>
</feature>
<dbReference type="AlphaFoldDB" id="A0A6A0A2L7"/>
<protein>
    <submittedName>
        <fullName evidence="2">Chalcone_isomerase domain-containing protein</fullName>
    </submittedName>
</protein>
<dbReference type="InterPro" id="IPR016089">
    <property type="entry name" value="Chalcone_isomerase_bundle_sf"/>
</dbReference>
<evidence type="ECO:0000313" key="3">
    <source>
        <dbReference type="Proteomes" id="UP000485058"/>
    </source>
</evidence>
<dbReference type="InterPro" id="IPR036298">
    <property type="entry name" value="Chalcone_isomerase_sf"/>
</dbReference>
<dbReference type="Gene3D" id="3.50.70.10">
    <property type="match status" value="1"/>
</dbReference>
<evidence type="ECO:0000256" key="1">
    <source>
        <dbReference type="ARBA" id="ARBA00007166"/>
    </source>
</evidence>
<gene>
    <name evidence="2" type="ORF">HaLaN_23812</name>
</gene>
<accession>A0A6A0A2L7</accession>
<name>A0A6A0A2L7_HAELA</name>
<dbReference type="EMBL" id="BLLF01002919">
    <property type="protein sequence ID" value="GFH25788.1"/>
    <property type="molecule type" value="Genomic_DNA"/>
</dbReference>
<sequence>MRPRVRVKKILGLKNINIYALGIYVDSAAAKKALGSKFKSLDKETLANSQALLDEVLACESIEKTLRLVISFGALKRSQFVEALNERLAPGLKQ</sequence>
<comment type="caution">
    <text evidence="2">The sequence shown here is derived from an EMBL/GenBank/DDBJ whole genome shotgun (WGS) entry which is preliminary data.</text>
</comment>
<dbReference type="PANTHER" id="PTHR47589">
    <property type="entry name" value="FATTY-ACID-BINDING PROTEIN 1"/>
    <property type="match status" value="1"/>
</dbReference>
<proteinExistence type="inferred from homology"/>
<keyword evidence="2" id="KW-0413">Isomerase</keyword>
<evidence type="ECO:0000313" key="2">
    <source>
        <dbReference type="EMBL" id="GFH25788.1"/>
    </source>
</evidence>
<organism evidence="2 3">
    <name type="scientific">Haematococcus lacustris</name>
    <name type="common">Green alga</name>
    <name type="synonym">Haematococcus pluvialis</name>
    <dbReference type="NCBI Taxonomy" id="44745"/>
    <lineage>
        <taxon>Eukaryota</taxon>
        <taxon>Viridiplantae</taxon>
        <taxon>Chlorophyta</taxon>
        <taxon>core chlorophytes</taxon>
        <taxon>Chlorophyceae</taxon>
        <taxon>CS clade</taxon>
        <taxon>Chlamydomonadales</taxon>
        <taxon>Haematococcaceae</taxon>
        <taxon>Haematococcus</taxon>
    </lineage>
</organism>
<dbReference type="InterPro" id="IPR016088">
    <property type="entry name" value="Chalcone_isomerase_3-sand"/>
</dbReference>
<dbReference type="PANTHER" id="PTHR47589:SF5">
    <property type="entry name" value="CHALCONE ISOMERASE DOMAIN-CONTAINING PROTEIN"/>
    <property type="match status" value="1"/>
</dbReference>
<dbReference type="InterPro" id="IPR044228">
    <property type="entry name" value="FAP1"/>
</dbReference>
<dbReference type="GO" id="GO:0016872">
    <property type="term" value="F:intramolecular lyase activity"/>
    <property type="evidence" value="ECO:0007669"/>
    <property type="project" value="InterPro"/>
</dbReference>
<comment type="similarity">
    <text evidence="1">Belongs to the chalcone isomerase family.</text>
</comment>
<reference evidence="2 3" key="1">
    <citation type="submission" date="2020-02" db="EMBL/GenBank/DDBJ databases">
        <title>Draft genome sequence of Haematococcus lacustris strain NIES-144.</title>
        <authorList>
            <person name="Morimoto D."/>
            <person name="Nakagawa S."/>
            <person name="Yoshida T."/>
            <person name="Sawayama S."/>
        </authorList>
    </citation>
    <scope>NUCLEOTIDE SEQUENCE [LARGE SCALE GENOMIC DNA]</scope>
    <source>
        <strain evidence="2 3">NIES-144</strain>
    </source>
</reference>
<dbReference type="Gene3D" id="1.10.890.20">
    <property type="match status" value="1"/>
</dbReference>
<dbReference type="SUPFAM" id="SSF54626">
    <property type="entry name" value="Chalcone isomerase"/>
    <property type="match status" value="1"/>
</dbReference>